<dbReference type="OrthoDB" id="10036721at2759"/>
<feature type="signal peptide" evidence="1">
    <location>
        <begin position="1"/>
        <end position="22"/>
    </location>
</feature>
<dbReference type="AlphaFoldDB" id="A0A9P5UEZ5"/>
<dbReference type="Proteomes" id="UP000772434">
    <property type="component" value="Unassembled WGS sequence"/>
</dbReference>
<keyword evidence="1" id="KW-0732">Signal</keyword>
<organism evidence="2 3">
    <name type="scientific">Rhodocollybia butyracea</name>
    <dbReference type="NCBI Taxonomy" id="206335"/>
    <lineage>
        <taxon>Eukaryota</taxon>
        <taxon>Fungi</taxon>
        <taxon>Dikarya</taxon>
        <taxon>Basidiomycota</taxon>
        <taxon>Agaricomycotina</taxon>
        <taxon>Agaricomycetes</taxon>
        <taxon>Agaricomycetidae</taxon>
        <taxon>Agaricales</taxon>
        <taxon>Marasmiineae</taxon>
        <taxon>Omphalotaceae</taxon>
        <taxon>Rhodocollybia</taxon>
    </lineage>
</organism>
<keyword evidence="3" id="KW-1185">Reference proteome</keyword>
<accession>A0A9P5UEZ5</accession>
<protein>
    <submittedName>
        <fullName evidence="2">Uncharacterized protein</fullName>
    </submittedName>
</protein>
<dbReference type="Gene3D" id="2.60.120.260">
    <property type="entry name" value="Galactose-binding domain-like"/>
    <property type="match status" value="1"/>
</dbReference>
<sequence>MIFSKFLFRAFTFLGVVGKINAQTEEAQLKEPSIPPLSIQPGRWIWTGGGYPGQRAFRKQLPAGTAQATCVTFAITADAAYTVWVNGANIGSNTLHSGVPSGVALDVYSVSITHPISIIAVNVTNLANIAQLFITGVVQYADGTQTAFVTDTTCKWFAAVVNGDSTIPPYTPLSLAPFTGTACGQSDKPDDPDGPIIIPPSPTVCPVLPPLPIGSSSPYWDLRYQIDCEVRRLEEALFLCQREKKSVIDQLIIIIQQISGGNGTDICRLIHCDTQAFHDSGIEPPQAIL</sequence>
<reference evidence="2" key="1">
    <citation type="submission" date="2020-11" db="EMBL/GenBank/DDBJ databases">
        <authorList>
            <consortium name="DOE Joint Genome Institute"/>
            <person name="Ahrendt S."/>
            <person name="Riley R."/>
            <person name="Andreopoulos W."/>
            <person name="Labutti K."/>
            <person name="Pangilinan J."/>
            <person name="Ruiz-Duenas F.J."/>
            <person name="Barrasa J.M."/>
            <person name="Sanchez-Garcia M."/>
            <person name="Camarero S."/>
            <person name="Miyauchi S."/>
            <person name="Serrano A."/>
            <person name="Linde D."/>
            <person name="Babiker R."/>
            <person name="Drula E."/>
            <person name="Ayuso-Fernandez I."/>
            <person name="Pacheco R."/>
            <person name="Padilla G."/>
            <person name="Ferreira P."/>
            <person name="Barriuso J."/>
            <person name="Kellner H."/>
            <person name="Castanera R."/>
            <person name="Alfaro M."/>
            <person name="Ramirez L."/>
            <person name="Pisabarro A.G."/>
            <person name="Kuo A."/>
            <person name="Tritt A."/>
            <person name="Lipzen A."/>
            <person name="He G."/>
            <person name="Yan M."/>
            <person name="Ng V."/>
            <person name="Cullen D."/>
            <person name="Martin F."/>
            <person name="Rosso M.-N."/>
            <person name="Henrissat B."/>
            <person name="Hibbett D."/>
            <person name="Martinez A.T."/>
            <person name="Grigoriev I.V."/>
        </authorList>
    </citation>
    <scope>NUCLEOTIDE SEQUENCE</scope>
    <source>
        <strain evidence="2">AH 40177</strain>
    </source>
</reference>
<evidence type="ECO:0000313" key="2">
    <source>
        <dbReference type="EMBL" id="KAF9076726.1"/>
    </source>
</evidence>
<comment type="caution">
    <text evidence="2">The sequence shown here is derived from an EMBL/GenBank/DDBJ whole genome shotgun (WGS) entry which is preliminary data.</text>
</comment>
<name>A0A9P5UEZ5_9AGAR</name>
<gene>
    <name evidence="2" type="ORF">BDP27DRAFT_1312490</name>
</gene>
<feature type="chain" id="PRO_5040439220" evidence="1">
    <location>
        <begin position="23"/>
        <end position="289"/>
    </location>
</feature>
<dbReference type="EMBL" id="JADNRY010000005">
    <property type="protein sequence ID" value="KAF9076726.1"/>
    <property type="molecule type" value="Genomic_DNA"/>
</dbReference>
<proteinExistence type="predicted"/>
<evidence type="ECO:0000256" key="1">
    <source>
        <dbReference type="SAM" id="SignalP"/>
    </source>
</evidence>
<evidence type="ECO:0000313" key="3">
    <source>
        <dbReference type="Proteomes" id="UP000772434"/>
    </source>
</evidence>